<dbReference type="AlphaFoldDB" id="A0A1B1Z2J0"/>
<dbReference type="RefSeq" id="WP_066287444.1">
    <property type="nucleotide sequence ID" value="NZ_CP016761.1"/>
</dbReference>
<feature type="domain" description="ABC transporter" evidence="3">
    <location>
        <begin position="4"/>
        <end position="223"/>
    </location>
</feature>
<dbReference type="InterPro" id="IPR003593">
    <property type="entry name" value="AAA+_ATPase"/>
</dbReference>
<dbReference type="InterPro" id="IPR017871">
    <property type="entry name" value="ABC_transporter-like_CS"/>
</dbReference>
<sequence length="223" mass="25394">MTVIELVNVSKTYDKAEILSNMNLKVEQGEMIAIIGESGKGKTTLLNIIGLISKKQSGDLTLFGKKNPSIYSKEAMMLRRKRIGYLFQNYGLVDDETVKWNLHLALEYKKLSKKEKEERIDSLLNDFGLAYLKNKMIYQLSGGEQQRIAIIRLILQESDLILADEPTASLDAENEQTILKYLKQLNEQGKTIVVVTHNKDILPYFSRVISLDDMYVKESKSAI</sequence>
<dbReference type="PANTHER" id="PTHR24220">
    <property type="entry name" value="IMPORT ATP-BINDING PROTEIN"/>
    <property type="match status" value="1"/>
</dbReference>
<dbReference type="InterPro" id="IPR019895">
    <property type="entry name" value="L_ocin_972_ABC"/>
</dbReference>
<dbReference type="EMBL" id="CP016761">
    <property type="protein sequence ID" value="ANX11529.1"/>
    <property type="molecule type" value="Genomic_DNA"/>
</dbReference>
<dbReference type="Gene3D" id="3.40.50.300">
    <property type="entry name" value="P-loop containing nucleotide triphosphate hydrolases"/>
    <property type="match status" value="1"/>
</dbReference>
<evidence type="ECO:0000313" key="5">
    <source>
        <dbReference type="Proteomes" id="UP000077412"/>
    </source>
</evidence>
<gene>
    <name evidence="4" type="ORF">ABE41_005875</name>
</gene>
<dbReference type="PANTHER" id="PTHR24220:SF86">
    <property type="entry name" value="ABC TRANSPORTER ABCH.1"/>
    <property type="match status" value="1"/>
</dbReference>
<evidence type="ECO:0000259" key="3">
    <source>
        <dbReference type="PROSITE" id="PS50893"/>
    </source>
</evidence>
<dbReference type="InterPro" id="IPR015854">
    <property type="entry name" value="ABC_transpr_LolD-like"/>
</dbReference>
<dbReference type="SMART" id="SM00382">
    <property type="entry name" value="AAA"/>
    <property type="match status" value="1"/>
</dbReference>
<keyword evidence="2 4" id="KW-0067">ATP-binding</keyword>
<dbReference type="KEGG" id="far:ABE41_005875"/>
<dbReference type="InterPro" id="IPR027417">
    <property type="entry name" value="P-loop_NTPase"/>
</dbReference>
<keyword evidence="5" id="KW-1185">Reference proteome</keyword>
<dbReference type="GO" id="GO:0005886">
    <property type="term" value="C:plasma membrane"/>
    <property type="evidence" value="ECO:0007669"/>
    <property type="project" value="TreeGrafter"/>
</dbReference>
<dbReference type="GO" id="GO:0005524">
    <property type="term" value="F:ATP binding"/>
    <property type="evidence" value="ECO:0007669"/>
    <property type="project" value="UniProtKB-KW"/>
</dbReference>
<evidence type="ECO:0000313" key="4">
    <source>
        <dbReference type="EMBL" id="ANX11529.1"/>
    </source>
</evidence>
<evidence type="ECO:0000256" key="1">
    <source>
        <dbReference type="ARBA" id="ARBA00022741"/>
    </source>
</evidence>
<keyword evidence="1" id="KW-0547">Nucleotide-binding</keyword>
<dbReference type="PROSITE" id="PS00211">
    <property type="entry name" value="ABC_TRANSPORTER_1"/>
    <property type="match status" value="1"/>
</dbReference>
<dbReference type="STRING" id="255247.ABE41_005875"/>
<dbReference type="NCBIfam" id="TIGR03608">
    <property type="entry name" value="L_ocin_972_ABC"/>
    <property type="match status" value="1"/>
</dbReference>
<accession>A0A1B1Z2J0</accession>
<dbReference type="Pfam" id="PF00005">
    <property type="entry name" value="ABC_tran"/>
    <property type="match status" value="1"/>
</dbReference>
<dbReference type="OrthoDB" id="9791546at2"/>
<proteinExistence type="predicted"/>
<dbReference type="SUPFAM" id="SSF52540">
    <property type="entry name" value="P-loop containing nucleoside triphosphate hydrolases"/>
    <property type="match status" value="1"/>
</dbReference>
<name>A0A1B1Z2J0_9BACL</name>
<organism evidence="4 5">
    <name type="scientific">Fictibacillus arsenicus</name>
    <dbReference type="NCBI Taxonomy" id="255247"/>
    <lineage>
        <taxon>Bacteria</taxon>
        <taxon>Bacillati</taxon>
        <taxon>Bacillota</taxon>
        <taxon>Bacilli</taxon>
        <taxon>Bacillales</taxon>
        <taxon>Fictibacillaceae</taxon>
        <taxon>Fictibacillus</taxon>
    </lineage>
</organism>
<reference evidence="4 5" key="1">
    <citation type="submission" date="2016-08" db="EMBL/GenBank/DDBJ databases">
        <title>Complete genome sequence of Fictibacillus arsenicus G25-54, a strain with toxicity to nematodes and a potential arsenic-resistance activity.</title>
        <authorList>
            <person name="Zheng Z."/>
        </authorList>
    </citation>
    <scope>NUCLEOTIDE SEQUENCE [LARGE SCALE GENOMIC DNA]</scope>
    <source>
        <strain evidence="4 5">G25-54</strain>
    </source>
</reference>
<dbReference type="InterPro" id="IPR003439">
    <property type="entry name" value="ABC_transporter-like_ATP-bd"/>
</dbReference>
<dbReference type="PROSITE" id="PS50893">
    <property type="entry name" value="ABC_TRANSPORTER_2"/>
    <property type="match status" value="1"/>
</dbReference>
<dbReference type="Proteomes" id="UP000077412">
    <property type="component" value="Chromosome"/>
</dbReference>
<protein>
    <submittedName>
        <fullName evidence="4">Bacteriocin ABC transporter ATP-binding protein</fullName>
    </submittedName>
</protein>
<dbReference type="GO" id="GO:0016887">
    <property type="term" value="F:ATP hydrolysis activity"/>
    <property type="evidence" value="ECO:0007669"/>
    <property type="project" value="InterPro"/>
</dbReference>
<dbReference type="GO" id="GO:0022857">
    <property type="term" value="F:transmembrane transporter activity"/>
    <property type="evidence" value="ECO:0007669"/>
    <property type="project" value="TreeGrafter"/>
</dbReference>
<evidence type="ECO:0000256" key="2">
    <source>
        <dbReference type="ARBA" id="ARBA00022840"/>
    </source>
</evidence>